<dbReference type="Gene3D" id="3.30.420.10">
    <property type="entry name" value="Ribonuclease H-like superfamily/Ribonuclease H"/>
    <property type="match status" value="2"/>
</dbReference>
<name>A0A8X6VGF0_TRICX</name>
<gene>
    <name evidence="1" type="primary">X975_07738</name>
    <name evidence="1" type="ORF">TNCV_1073971</name>
</gene>
<sequence length="122" mass="14149">MEWNQVIFSDDFRFNLSSKDNRVRVWRLRGERLNLAFALQRHATPAAAVCPRHPAITCAATHAARLPGTIFQQDNARSHTARVSQDCLRNFISLPWPIRFPDLSPIEHIWDHLGWRVGVRRV</sequence>
<dbReference type="GO" id="GO:0003676">
    <property type="term" value="F:nucleic acid binding"/>
    <property type="evidence" value="ECO:0007669"/>
    <property type="project" value="InterPro"/>
</dbReference>
<accession>A0A8X6VGF0</accession>
<proteinExistence type="predicted"/>
<reference evidence="1" key="1">
    <citation type="submission" date="2020-08" db="EMBL/GenBank/DDBJ databases">
        <title>Multicomponent nature underlies the extraordinary mechanical properties of spider dragline silk.</title>
        <authorList>
            <person name="Kono N."/>
            <person name="Nakamura H."/>
            <person name="Mori M."/>
            <person name="Yoshida Y."/>
            <person name="Ohtoshi R."/>
            <person name="Malay A.D."/>
            <person name="Moran D.A.P."/>
            <person name="Tomita M."/>
            <person name="Numata K."/>
            <person name="Arakawa K."/>
        </authorList>
    </citation>
    <scope>NUCLEOTIDE SEQUENCE</scope>
</reference>
<dbReference type="Proteomes" id="UP000887159">
    <property type="component" value="Unassembled WGS sequence"/>
</dbReference>
<comment type="caution">
    <text evidence="1">The sequence shown here is derived from an EMBL/GenBank/DDBJ whole genome shotgun (WGS) entry which is preliminary data.</text>
</comment>
<protein>
    <submittedName>
        <fullName evidence="1">Transposable element Tcb2 transposase</fullName>
    </submittedName>
</protein>
<keyword evidence="2" id="KW-1185">Reference proteome</keyword>
<organism evidence="1 2">
    <name type="scientific">Trichonephila clavipes</name>
    <name type="common">Golden silk orbweaver</name>
    <name type="synonym">Nephila clavipes</name>
    <dbReference type="NCBI Taxonomy" id="2585209"/>
    <lineage>
        <taxon>Eukaryota</taxon>
        <taxon>Metazoa</taxon>
        <taxon>Ecdysozoa</taxon>
        <taxon>Arthropoda</taxon>
        <taxon>Chelicerata</taxon>
        <taxon>Arachnida</taxon>
        <taxon>Araneae</taxon>
        <taxon>Araneomorphae</taxon>
        <taxon>Entelegynae</taxon>
        <taxon>Araneoidea</taxon>
        <taxon>Nephilidae</taxon>
        <taxon>Trichonephila</taxon>
    </lineage>
</organism>
<evidence type="ECO:0000313" key="2">
    <source>
        <dbReference type="Proteomes" id="UP000887159"/>
    </source>
</evidence>
<dbReference type="EMBL" id="BMAU01021346">
    <property type="protein sequence ID" value="GFY17662.1"/>
    <property type="molecule type" value="Genomic_DNA"/>
</dbReference>
<evidence type="ECO:0000313" key="1">
    <source>
        <dbReference type="EMBL" id="GFY17662.1"/>
    </source>
</evidence>
<dbReference type="InterPro" id="IPR036397">
    <property type="entry name" value="RNaseH_sf"/>
</dbReference>
<dbReference type="AlphaFoldDB" id="A0A8X6VGF0"/>